<dbReference type="Proteomes" id="UP000290189">
    <property type="component" value="Unassembled WGS sequence"/>
</dbReference>
<dbReference type="Pfam" id="PF05047">
    <property type="entry name" value="L51_S25_CI-B8"/>
    <property type="match status" value="1"/>
</dbReference>
<keyword evidence="8 12" id="KW-0496">Mitochondrion</keyword>
<dbReference type="SMART" id="SM00916">
    <property type="entry name" value="L51_S25_CI-B8"/>
    <property type="match status" value="1"/>
</dbReference>
<keyword evidence="6" id="KW-0999">Mitochondrion inner membrane</keyword>
<organism evidence="11 13">
    <name type="scientific">Plasmodiophora brassicae</name>
    <name type="common">Clubroot disease agent</name>
    <dbReference type="NCBI Taxonomy" id="37360"/>
    <lineage>
        <taxon>Eukaryota</taxon>
        <taxon>Sar</taxon>
        <taxon>Rhizaria</taxon>
        <taxon>Endomyxa</taxon>
        <taxon>Phytomyxea</taxon>
        <taxon>Plasmodiophorida</taxon>
        <taxon>Plasmodiophoridae</taxon>
        <taxon>Plasmodiophora</taxon>
    </lineage>
</organism>
<reference evidence="12 14" key="2">
    <citation type="submission" date="2018-03" db="EMBL/GenBank/DDBJ databases">
        <authorList>
            <person name="Fogelqvist J."/>
        </authorList>
    </citation>
    <scope>NUCLEOTIDE SEQUENCE [LARGE SCALE GENOMIC DNA]</scope>
</reference>
<keyword evidence="13" id="KW-1185">Reference proteome</keyword>
<evidence type="ECO:0000259" key="10">
    <source>
        <dbReference type="SMART" id="SM00916"/>
    </source>
</evidence>
<comment type="similarity">
    <text evidence="3">Belongs to the complex I NDUFA2 subunit family.</text>
</comment>
<dbReference type="InterPro" id="IPR016464">
    <property type="entry name" value="NADH_Ub_cplx-1_asu_su-2"/>
</dbReference>
<dbReference type="OMA" id="VRECHGI"/>
<evidence type="ECO:0000313" key="13">
    <source>
        <dbReference type="Proteomes" id="UP000039324"/>
    </source>
</evidence>
<accession>A0A0G4IQ26</accession>
<keyword evidence="5" id="KW-0679">Respiratory chain</keyword>
<reference evidence="11 13" key="1">
    <citation type="submission" date="2015-02" db="EMBL/GenBank/DDBJ databases">
        <authorList>
            <person name="Chooi Y.-H."/>
        </authorList>
    </citation>
    <scope>NUCLEOTIDE SEQUENCE [LARGE SCALE GENOMIC DNA]</scope>
    <source>
        <strain evidence="11">E3</strain>
    </source>
</reference>
<dbReference type="PANTHER" id="PTHR12878:SF0">
    <property type="entry name" value="NADH DEHYDROGENASE [UBIQUINONE] 1 ALPHA SUBCOMPLEX SUBUNIT 2"/>
    <property type="match status" value="1"/>
</dbReference>
<dbReference type="STRING" id="37360.A0A0G4IQ26"/>
<dbReference type="OrthoDB" id="10250268at2759"/>
<name>A0A0G4IQ26_PLABS</name>
<evidence type="ECO:0000256" key="1">
    <source>
        <dbReference type="ARBA" id="ARBA00003195"/>
    </source>
</evidence>
<dbReference type="InterPro" id="IPR036249">
    <property type="entry name" value="Thioredoxin-like_sf"/>
</dbReference>
<dbReference type="Proteomes" id="UP000039324">
    <property type="component" value="Unassembled WGS sequence"/>
</dbReference>
<dbReference type="InterPro" id="IPR007741">
    <property type="entry name" value="Ribosomal_mL43/mS25/NADH_DH"/>
</dbReference>
<dbReference type="Gene3D" id="3.40.30.10">
    <property type="entry name" value="Glutaredoxin"/>
    <property type="match status" value="1"/>
</dbReference>
<dbReference type="PANTHER" id="PTHR12878">
    <property type="entry name" value="NADH-UBIQUINONE OXIDOREDUCTASE B8 SUBUNIT"/>
    <property type="match status" value="1"/>
</dbReference>
<evidence type="ECO:0000313" key="12">
    <source>
        <dbReference type="EMBL" id="SPQ97617.1"/>
    </source>
</evidence>
<protein>
    <recommendedName>
        <fullName evidence="10">Ribosomal protein/NADH dehydrogenase domain-containing protein</fullName>
    </recommendedName>
</protein>
<gene>
    <name evidence="11" type="ORF">PBRA_000655</name>
    <name evidence="12" type="ORF">PLBR_LOCUS4832</name>
</gene>
<comment type="subcellular location">
    <subcellularLocation>
        <location evidence="2">Mitochondrion inner membrane</location>
        <topology evidence="2">Peripheral membrane protein</topology>
        <orientation evidence="2">Matrix side</orientation>
    </subcellularLocation>
</comment>
<evidence type="ECO:0000256" key="9">
    <source>
        <dbReference type="ARBA" id="ARBA00023136"/>
    </source>
</evidence>
<evidence type="ECO:0000256" key="8">
    <source>
        <dbReference type="ARBA" id="ARBA00023128"/>
    </source>
</evidence>
<evidence type="ECO:0000256" key="6">
    <source>
        <dbReference type="ARBA" id="ARBA00022792"/>
    </source>
</evidence>
<dbReference type="AlphaFoldDB" id="A0A0G4IQ26"/>
<dbReference type="SUPFAM" id="SSF52833">
    <property type="entry name" value="Thioredoxin-like"/>
    <property type="match status" value="1"/>
</dbReference>
<keyword evidence="4" id="KW-0813">Transport</keyword>
<keyword evidence="9" id="KW-0472">Membrane</keyword>
<proteinExistence type="inferred from homology"/>
<feature type="domain" description="Ribosomal protein/NADH dehydrogenase" evidence="10">
    <location>
        <begin position="25"/>
        <end position="98"/>
    </location>
</feature>
<evidence type="ECO:0000256" key="2">
    <source>
        <dbReference type="ARBA" id="ARBA00004443"/>
    </source>
</evidence>
<dbReference type="GO" id="GO:0005743">
    <property type="term" value="C:mitochondrial inner membrane"/>
    <property type="evidence" value="ECO:0007669"/>
    <property type="project" value="UniProtKB-SubCell"/>
</dbReference>
<evidence type="ECO:0000256" key="5">
    <source>
        <dbReference type="ARBA" id="ARBA00022660"/>
    </source>
</evidence>
<evidence type="ECO:0000313" key="11">
    <source>
        <dbReference type="EMBL" id="CEO97310.1"/>
    </source>
</evidence>
<evidence type="ECO:0000256" key="4">
    <source>
        <dbReference type="ARBA" id="ARBA00022448"/>
    </source>
</evidence>
<sequence>MSSAAKGAAIRFSPLLREIRLHFCQTSASSAGIRSFVVDNYWALRRANPDVSILVRECHGIKPRIVTRFHMTPEQDYNVESFAAGEIADVVKNVTQAIPGVGESAPIVVDANPTAGKAGHPSL</sequence>
<evidence type="ECO:0000256" key="3">
    <source>
        <dbReference type="ARBA" id="ARBA00008939"/>
    </source>
</evidence>
<evidence type="ECO:0000313" key="14">
    <source>
        <dbReference type="Proteomes" id="UP000290189"/>
    </source>
</evidence>
<evidence type="ECO:0000256" key="7">
    <source>
        <dbReference type="ARBA" id="ARBA00022982"/>
    </source>
</evidence>
<comment type="function">
    <text evidence="1">Accessory subunit of the mitochondrial membrane respiratory chain NADH dehydrogenase (Complex I), that is believed not to be involved in catalysis. Complex I functions in the transfer of electrons from NADH to the respiratory chain. The immediate electron acceptor for the enzyme is believed to be ubiquinone.</text>
</comment>
<dbReference type="EMBL" id="OVEO01000008">
    <property type="protein sequence ID" value="SPQ97617.1"/>
    <property type="molecule type" value="Genomic_DNA"/>
</dbReference>
<geneLocation type="mitochondrion" evidence="12"/>
<dbReference type="EMBL" id="CDSF01000079">
    <property type="protein sequence ID" value="CEO97310.1"/>
    <property type="molecule type" value="Genomic_DNA"/>
</dbReference>
<keyword evidence="7" id="KW-0249">Electron transport</keyword>